<dbReference type="Pfam" id="PF00069">
    <property type="entry name" value="Pkinase"/>
    <property type="match status" value="1"/>
</dbReference>
<reference evidence="11 12" key="1">
    <citation type="submission" date="2019-02" db="EMBL/GenBank/DDBJ databases">
        <title>Genome sequencing of the rare red list fungi Antrodiella citrinella (Flaviporus citrinellus).</title>
        <authorList>
            <person name="Buettner E."/>
            <person name="Kellner H."/>
        </authorList>
    </citation>
    <scope>NUCLEOTIDE SEQUENCE [LARGE SCALE GENOMIC DNA]</scope>
    <source>
        <strain evidence="11 12">DSM 108506</strain>
    </source>
</reference>
<comment type="caution">
    <text evidence="11">The sequence shown here is derived from an EMBL/GenBank/DDBJ whole genome shotgun (WGS) entry which is preliminary data.</text>
</comment>
<dbReference type="GO" id="GO:0005952">
    <property type="term" value="C:cAMP-dependent protein kinase complex"/>
    <property type="evidence" value="ECO:0007669"/>
    <property type="project" value="TreeGrafter"/>
</dbReference>
<evidence type="ECO:0000256" key="9">
    <source>
        <dbReference type="SAM" id="MobiDB-lite"/>
    </source>
</evidence>
<gene>
    <name evidence="11" type="ORF">EUX98_g6760</name>
</gene>
<organism evidence="11 12">
    <name type="scientific">Antrodiella citrinella</name>
    <dbReference type="NCBI Taxonomy" id="2447956"/>
    <lineage>
        <taxon>Eukaryota</taxon>
        <taxon>Fungi</taxon>
        <taxon>Dikarya</taxon>
        <taxon>Basidiomycota</taxon>
        <taxon>Agaricomycotina</taxon>
        <taxon>Agaricomycetes</taxon>
        <taxon>Polyporales</taxon>
        <taxon>Steccherinaceae</taxon>
        <taxon>Antrodiella</taxon>
    </lineage>
</organism>
<keyword evidence="6" id="KW-0067">ATP-binding</keyword>
<evidence type="ECO:0000256" key="3">
    <source>
        <dbReference type="ARBA" id="ARBA00022679"/>
    </source>
</evidence>
<dbReference type="AlphaFoldDB" id="A0A4S4MQ79"/>
<keyword evidence="4" id="KW-0547">Nucleotide-binding</keyword>
<dbReference type="Proteomes" id="UP000308730">
    <property type="component" value="Unassembled WGS sequence"/>
</dbReference>
<dbReference type="GO" id="GO:0005524">
    <property type="term" value="F:ATP binding"/>
    <property type="evidence" value="ECO:0007669"/>
    <property type="project" value="UniProtKB-KW"/>
</dbReference>
<evidence type="ECO:0000256" key="8">
    <source>
        <dbReference type="ARBA" id="ARBA00047454"/>
    </source>
</evidence>
<sequence length="518" mass="58795">MAPQRTNKKTKQARAASAAAHVSNPAPPAPATDGNDSGDEFFMSAAPSRRKNKIPRETGQAREASEVPNDTPAPTEEQADDINPDNGFFASAAADEFQTPKRQRGKGRKSNKLRALQSIVEEKEKEPPRPKPLTLQDLRAIVAYSAGFHSKTIAVRVTREKSKHPLERKNSVLAVKAVTHRSARQIEKGFVKDSDRIRERNAERRAQTSMSWNPFIVNIIDTFSDPKNMYQLQEHAVCGKLSDLIALKGPLPTNFCQFYLANLVKGLEYIHSWGIIHRNIQTRTLYIGGNGYLMIGDFDHSAHLDEFASWTAVGTSMYSAPECNYEGNLASHLFDNYIPKRIATDWWSAAIVLYEMATDNLIKYRYVAPDEPEYATFFKGLREGKPEWPTNIPIDQNLKHLVESMTQPDLESRFGSTLYEMKDRELYNQDIRKHNFMCNFPWDDAAKRLLISPWLPTPYPDRLADRLWKPELAPALKLVQAEIPHLQIDSPPARRHVWEDGNDASDSEEDYSHLLPQD</sequence>
<evidence type="ECO:0000256" key="7">
    <source>
        <dbReference type="ARBA" id="ARBA00047292"/>
    </source>
</evidence>
<evidence type="ECO:0000256" key="4">
    <source>
        <dbReference type="ARBA" id="ARBA00022741"/>
    </source>
</evidence>
<dbReference type="PANTHER" id="PTHR24353:SF143">
    <property type="entry name" value="PROTEIN KINASE DOMAIN-CONTAINING PROTEIN"/>
    <property type="match status" value="1"/>
</dbReference>
<comment type="catalytic activity">
    <reaction evidence="8">
        <text>L-seryl-[protein] + ATP = O-phospho-L-seryl-[protein] + ADP + H(+)</text>
        <dbReference type="Rhea" id="RHEA:17989"/>
        <dbReference type="Rhea" id="RHEA-COMP:9863"/>
        <dbReference type="Rhea" id="RHEA-COMP:11604"/>
        <dbReference type="ChEBI" id="CHEBI:15378"/>
        <dbReference type="ChEBI" id="CHEBI:29999"/>
        <dbReference type="ChEBI" id="CHEBI:30616"/>
        <dbReference type="ChEBI" id="CHEBI:83421"/>
        <dbReference type="ChEBI" id="CHEBI:456216"/>
        <dbReference type="EC" id="2.7.11.11"/>
    </reaction>
</comment>
<keyword evidence="12" id="KW-1185">Reference proteome</keyword>
<evidence type="ECO:0000259" key="10">
    <source>
        <dbReference type="PROSITE" id="PS50011"/>
    </source>
</evidence>
<keyword evidence="5" id="KW-0418">Kinase</keyword>
<proteinExistence type="predicted"/>
<keyword evidence="2" id="KW-0723">Serine/threonine-protein kinase</keyword>
<dbReference type="Gene3D" id="3.30.200.20">
    <property type="entry name" value="Phosphorylase Kinase, domain 1"/>
    <property type="match status" value="1"/>
</dbReference>
<feature type="compositionally biased region" description="Basic residues" evidence="9">
    <location>
        <begin position="1"/>
        <end position="12"/>
    </location>
</feature>
<feature type="compositionally biased region" description="Basic and acidic residues" evidence="9">
    <location>
        <begin position="54"/>
        <end position="65"/>
    </location>
</feature>
<dbReference type="PROSITE" id="PS50011">
    <property type="entry name" value="PROTEIN_KINASE_DOM"/>
    <property type="match status" value="1"/>
</dbReference>
<dbReference type="PANTHER" id="PTHR24353">
    <property type="entry name" value="CYCLIC NUCLEOTIDE-DEPENDENT PROTEIN KINASE"/>
    <property type="match status" value="1"/>
</dbReference>
<dbReference type="EMBL" id="SGPM01000252">
    <property type="protein sequence ID" value="THH27428.1"/>
    <property type="molecule type" value="Genomic_DNA"/>
</dbReference>
<evidence type="ECO:0000313" key="11">
    <source>
        <dbReference type="EMBL" id="THH27428.1"/>
    </source>
</evidence>
<name>A0A4S4MQ79_9APHY</name>
<evidence type="ECO:0000256" key="2">
    <source>
        <dbReference type="ARBA" id="ARBA00022527"/>
    </source>
</evidence>
<dbReference type="SMART" id="SM00220">
    <property type="entry name" value="S_TKc"/>
    <property type="match status" value="1"/>
</dbReference>
<keyword evidence="3" id="KW-0808">Transferase</keyword>
<feature type="compositionally biased region" description="Basic residues" evidence="9">
    <location>
        <begin position="101"/>
        <end position="112"/>
    </location>
</feature>
<feature type="domain" description="Protein kinase" evidence="10">
    <location>
        <begin position="138"/>
        <end position="437"/>
    </location>
</feature>
<feature type="region of interest" description="Disordered" evidence="9">
    <location>
        <begin position="1"/>
        <end position="113"/>
    </location>
</feature>
<feature type="compositionally biased region" description="Acidic residues" evidence="9">
    <location>
        <begin position="500"/>
        <end position="509"/>
    </location>
</feature>
<dbReference type="SUPFAM" id="SSF56112">
    <property type="entry name" value="Protein kinase-like (PK-like)"/>
    <property type="match status" value="1"/>
</dbReference>
<evidence type="ECO:0000256" key="5">
    <source>
        <dbReference type="ARBA" id="ARBA00022777"/>
    </source>
</evidence>
<dbReference type="InterPro" id="IPR011009">
    <property type="entry name" value="Kinase-like_dom_sf"/>
</dbReference>
<dbReference type="EC" id="2.7.11.11" evidence="1"/>
<evidence type="ECO:0000256" key="1">
    <source>
        <dbReference type="ARBA" id="ARBA00012444"/>
    </source>
</evidence>
<feature type="compositionally biased region" description="Low complexity" evidence="9">
    <location>
        <begin position="13"/>
        <end position="24"/>
    </location>
</feature>
<accession>A0A4S4MQ79</accession>
<comment type="catalytic activity">
    <reaction evidence="7">
        <text>L-threonyl-[protein] + ATP = O-phospho-L-threonyl-[protein] + ADP + H(+)</text>
        <dbReference type="Rhea" id="RHEA:46608"/>
        <dbReference type="Rhea" id="RHEA-COMP:11060"/>
        <dbReference type="Rhea" id="RHEA-COMP:11605"/>
        <dbReference type="ChEBI" id="CHEBI:15378"/>
        <dbReference type="ChEBI" id="CHEBI:30013"/>
        <dbReference type="ChEBI" id="CHEBI:30616"/>
        <dbReference type="ChEBI" id="CHEBI:61977"/>
        <dbReference type="ChEBI" id="CHEBI:456216"/>
        <dbReference type="EC" id="2.7.11.11"/>
    </reaction>
</comment>
<feature type="region of interest" description="Disordered" evidence="9">
    <location>
        <begin position="493"/>
        <end position="518"/>
    </location>
</feature>
<protein>
    <recommendedName>
        <fullName evidence="1">cAMP-dependent protein kinase</fullName>
        <ecNumber evidence="1">2.7.11.11</ecNumber>
    </recommendedName>
</protein>
<dbReference type="GO" id="GO:0004691">
    <property type="term" value="F:cAMP-dependent protein kinase activity"/>
    <property type="evidence" value="ECO:0007669"/>
    <property type="project" value="UniProtKB-EC"/>
</dbReference>
<dbReference type="OrthoDB" id="10252171at2759"/>
<dbReference type="InterPro" id="IPR000719">
    <property type="entry name" value="Prot_kinase_dom"/>
</dbReference>
<evidence type="ECO:0000256" key="6">
    <source>
        <dbReference type="ARBA" id="ARBA00022840"/>
    </source>
</evidence>
<evidence type="ECO:0000313" key="12">
    <source>
        <dbReference type="Proteomes" id="UP000308730"/>
    </source>
</evidence>
<dbReference type="Gene3D" id="1.10.510.10">
    <property type="entry name" value="Transferase(Phosphotransferase) domain 1"/>
    <property type="match status" value="1"/>
</dbReference>